<keyword evidence="5 12" id="KW-1133">Transmembrane helix</keyword>
<keyword evidence="3 12" id="KW-0812">Transmembrane</keyword>
<dbReference type="GO" id="GO:0004609">
    <property type="term" value="F:phosphatidylserine decarboxylase activity"/>
    <property type="evidence" value="ECO:0007669"/>
    <property type="project" value="UniProtKB-UniRule"/>
</dbReference>
<dbReference type="AlphaFoldDB" id="A0A9W8DZV0"/>
<keyword evidence="6 12" id="KW-0443">Lipid metabolism</keyword>
<keyword evidence="8 12" id="KW-0594">Phospholipid biosynthesis</keyword>
<evidence type="ECO:0000256" key="13">
    <source>
        <dbReference type="SAM" id="MobiDB-lite"/>
    </source>
</evidence>
<comment type="subunit">
    <text evidence="12">Heterodimer of a large membrane-associated beta subunit and a small pyruvoyl-containing alpha subunit.</text>
</comment>
<evidence type="ECO:0000256" key="10">
    <source>
        <dbReference type="ARBA" id="ARBA00023264"/>
    </source>
</evidence>
<gene>
    <name evidence="14" type="primary">PSD1_2</name>
    <name evidence="12" type="synonym">PSD1</name>
    <name evidence="14" type="ORF">IWQ60_003876</name>
</gene>
<comment type="pathway">
    <text evidence="12">Phospholipid metabolism; phosphatidylethanolamine biosynthesis; phosphatidylethanolamine from CDP-diacylglycerol: step 2/2.</text>
</comment>
<evidence type="ECO:0000256" key="12">
    <source>
        <dbReference type="HAMAP-Rule" id="MF_03208"/>
    </source>
</evidence>
<dbReference type="NCBIfam" id="TIGR00163">
    <property type="entry name" value="PS_decarb"/>
    <property type="match status" value="1"/>
</dbReference>
<accession>A0A9W8DZV0</accession>
<feature type="active site" description="Charge relay system; for autoendoproteolytic cleavage activity" evidence="12">
    <location>
        <position position="458"/>
    </location>
</feature>
<dbReference type="InterPro" id="IPR003817">
    <property type="entry name" value="PS_Dcarbxylase"/>
</dbReference>
<evidence type="ECO:0000256" key="6">
    <source>
        <dbReference type="ARBA" id="ARBA00023098"/>
    </source>
</evidence>
<evidence type="ECO:0000256" key="4">
    <source>
        <dbReference type="ARBA" id="ARBA00022793"/>
    </source>
</evidence>
<comment type="cofactor">
    <cofactor evidence="12">
        <name>pyruvate</name>
        <dbReference type="ChEBI" id="CHEBI:15361"/>
    </cofactor>
    <text evidence="12">Binds 1 pyruvoyl group covalently per subunit.</text>
</comment>
<comment type="catalytic activity">
    <reaction evidence="12">
        <text>a 1,2-diacyl-sn-glycero-3-phospho-L-serine + H(+) = a 1,2-diacyl-sn-glycero-3-phosphoethanolamine + CO2</text>
        <dbReference type="Rhea" id="RHEA:20828"/>
        <dbReference type="ChEBI" id="CHEBI:15378"/>
        <dbReference type="ChEBI" id="CHEBI:16526"/>
        <dbReference type="ChEBI" id="CHEBI:57262"/>
        <dbReference type="ChEBI" id="CHEBI:64612"/>
        <dbReference type="EC" id="4.1.1.65"/>
    </reaction>
</comment>
<evidence type="ECO:0000256" key="8">
    <source>
        <dbReference type="ARBA" id="ARBA00023209"/>
    </source>
</evidence>
<proteinExistence type="inferred from homology"/>
<dbReference type="EMBL" id="JANBPT010000174">
    <property type="protein sequence ID" value="KAJ1926351.1"/>
    <property type="molecule type" value="Genomic_DNA"/>
</dbReference>
<dbReference type="Pfam" id="PF02666">
    <property type="entry name" value="PS_Dcarbxylase"/>
    <property type="match status" value="2"/>
</dbReference>
<keyword evidence="15" id="KW-1185">Reference proteome</keyword>
<dbReference type="Proteomes" id="UP001150569">
    <property type="component" value="Unassembled WGS sequence"/>
</dbReference>
<comment type="pathway">
    <text evidence="1">Lipid metabolism.</text>
</comment>
<feature type="active site" description="Charge relay system; for autoendoproteolytic cleavage activity" evidence="12">
    <location>
        <position position="220"/>
    </location>
</feature>
<keyword evidence="12" id="KW-0865">Zymogen</keyword>
<sequence>MLSHYTHLPRLGTTLPGLTPSPASIRTPRLATLRGHAVSGRNGQRAPRPFVWANTRAYAISNRSPPQSHKEKARGDGQTSPDARWYAISATAGLAFLAVFQMMRNLRDHKAAEEAKASGANPARPQRVVPEGPWQVHIMTALPLKAVSRFFGAFNDLTIPVWLRAPGFRLYSWIFGCNLDEMREPDLRKYPNLGEFFYRELKSDARPIVDPNASLVSPADGRVLNFGVIRGRVVESVKGLTYNLDAFLGSSDDESADGAVQKRQAQELAQVTRSNKITNDEDFANVNGVSYSLGDLIEGGTVTAKDARSTPAVVAPRGYGRGLREGHELFFSVIYLAPGDYHRFHSPAHWVVERRKHFAGELYSVSPYVLSMIRDLFVLNERVALLGRWRYGFMSMIPVGATNVGSIKINFDPVLRTNANENLPTGTFTEVTYSKASPLLRGVPLTAGEEIGGFRLGSTIVLVFEAPKNFRFTIEPEQRVKVGEPLGYVQEPPIV</sequence>
<evidence type="ECO:0000313" key="14">
    <source>
        <dbReference type="EMBL" id="KAJ1926351.1"/>
    </source>
</evidence>
<evidence type="ECO:0000256" key="7">
    <source>
        <dbReference type="ARBA" id="ARBA00023136"/>
    </source>
</evidence>
<evidence type="ECO:0000256" key="1">
    <source>
        <dbReference type="ARBA" id="ARBA00005189"/>
    </source>
</evidence>
<feature type="chain" id="PRO_5041026782" description="Phosphatidylserine decarboxylase 1 beta chain" evidence="12">
    <location>
        <begin position="1"/>
        <end position="457"/>
    </location>
</feature>
<feature type="active site" description="Charge relay system; for autoendoproteolytic cleavage activity" evidence="12">
    <location>
        <position position="345"/>
    </location>
</feature>
<dbReference type="GO" id="GO:0005743">
    <property type="term" value="C:mitochondrial inner membrane"/>
    <property type="evidence" value="ECO:0007669"/>
    <property type="project" value="UniProtKB-SubCell"/>
</dbReference>
<dbReference type="InterPro" id="IPR033177">
    <property type="entry name" value="PSD-B"/>
</dbReference>
<keyword evidence="4 12" id="KW-0210">Decarboxylase</keyword>
<comment type="subcellular location">
    <molecule>Phosphatidylserine decarboxylase 1 alpha chain</molecule>
    <subcellularLocation>
        <location evidence="12">Mitochondrion inner membrane</location>
        <topology evidence="12">Peripheral membrane protein</topology>
        <orientation evidence="12">Intermembrane side</orientation>
    </subcellularLocation>
    <text evidence="12">Anchored to the mitochondrial inner membrane through its interaction with the integral membrane beta chain.</text>
</comment>
<keyword evidence="7 12" id="KW-0472">Membrane</keyword>
<dbReference type="PANTHER" id="PTHR10067:SF6">
    <property type="entry name" value="PHOSPHATIDYLSERINE DECARBOXYLASE PROENZYME, MITOCHONDRIAL"/>
    <property type="match status" value="1"/>
</dbReference>
<keyword evidence="12" id="KW-0496">Mitochondrion</keyword>
<name>A0A9W8DZV0_9FUNG</name>
<dbReference type="OrthoDB" id="4330at2759"/>
<evidence type="ECO:0000256" key="5">
    <source>
        <dbReference type="ARBA" id="ARBA00022989"/>
    </source>
</evidence>
<comment type="subcellular location">
    <molecule>Phosphatidylserine decarboxylase 1 beta chain</molecule>
    <subcellularLocation>
        <location evidence="12">Mitochondrion inner membrane</location>
        <topology evidence="12">Single-pass membrane protein</topology>
        <orientation evidence="12">Intermembrane side</orientation>
    </subcellularLocation>
</comment>
<dbReference type="PANTHER" id="PTHR10067">
    <property type="entry name" value="PHOSPHATIDYLSERINE DECARBOXYLASE"/>
    <property type="match status" value="1"/>
</dbReference>
<keyword evidence="9 12" id="KW-0456">Lyase</keyword>
<dbReference type="InterPro" id="IPR033661">
    <property type="entry name" value="PSD_type1_euk"/>
</dbReference>
<feature type="region of interest" description="Disordered" evidence="13">
    <location>
        <begin position="61"/>
        <end position="81"/>
    </location>
</feature>
<comment type="PTM">
    <text evidence="12">Is synthesized initially as an inactive proenzyme. Formation of the active enzyme involves a self-maturation process in which the active site pyruvoyl group is generated from an internal serine residue via an autocatalytic post-translational modification. Two non-identical subunits are generated from the proenzyme in this reaction, and the pyruvate is formed at the N-terminus of the alpha chain, which is derived from the carboxyl end of the proenzyme. The autoendoproteolytic cleavage occurs by a canonical serine protease mechanism, in which the side chain hydroxyl group of the serine supplies its oxygen atom to form the C-terminus of the beta chain, while the remainder of the serine residue undergoes an oxidative deamination to produce ammonia and the pyruvoyl prosthetic group on the alpha chain. During this reaction, the Ser that is part of the protease active site of the proenzyme becomes the pyruvoyl prosthetic group, which constitutes an essential element of the active site of the mature decarboxylase.</text>
</comment>
<evidence type="ECO:0000256" key="2">
    <source>
        <dbReference type="ARBA" id="ARBA00022516"/>
    </source>
</evidence>
<feature type="modified residue" description="Pyruvic acid (Ser); by autocatalysis" evidence="12">
    <location>
        <position position="458"/>
    </location>
</feature>
<feature type="site" description="Cleavage (non-hydrolytic); by autocatalysis" evidence="12">
    <location>
        <begin position="457"/>
        <end position="458"/>
    </location>
</feature>
<dbReference type="HAMAP" id="MF_03208">
    <property type="entry name" value="PS_decarb_PSD_B_type1_euk"/>
    <property type="match status" value="1"/>
</dbReference>
<feature type="topological domain" description="Mitochondrial matrix" evidence="12">
    <location>
        <begin position="1"/>
        <end position="85"/>
    </location>
</feature>
<dbReference type="EC" id="4.1.1.65" evidence="12"/>
<feature type="topological domain" description="Mitochondrial intermembrane" evidence="12">
    <location>
        <begin position="105"/>
        <end position="495"/>
    </location>
</feature>
<feature type="chain" id="PRO_5041026783" description="Phosphatidylserine decarboxylase 1 alpha chain" evidence="12">
    <location>
        <begin position="458"/>
        <end position="495"/>
    </location>
</feature>
<evidence type="ECO:0000256" key="3">
    <source>
        <dbReference type="ARBA" id="ARBA00022692"/>
    </source>
</evidence>
<keyword evidence="2 12" id="KW-0444">Lipid biosynthesis</keyword>
<dbReference type="GO" id="GO:0006646">
    <property type="term" value="P:phosphatidylethanolamine biosynthetic process"/>
    <property type="evidence" value="ECO:0007669"/>
    <property type="project" value="UniProtKB-UniRule"/>
</dbReference>
<keyword evidence="12" id="KW-0999">Mitochondrion inner membrane</keyword>
<evidence type="ECO:0000256" key="9">
    <source>
        <dbReference type="ARBA" id="ARBA00023239"/>
    </source>
</evidence>
<organism evidence="14 15">
    <name type="scientific">Tieghemiomyces parasiticus</name>
    <dbReference type="NCBI Taxonomy" id="78921"/>
    <lineage>
        <taxon>Eukaryota</taxon>
        <taxon>Fungi</taxon>
        <taxon>Fungi incertae sedis</taxon>
        <taxon>Zoopagomycota</taxon>
        <taxon>Kickxellomycotina</taxon>
        <taxon>Dimargaritomycetes</taxon>
        <taxon>Dimargaritales</taxon>
        <taxon>Dimargaritaceae</taxon>
        <taxon>Tieghemiomyces</taxon>
    </lineage>
</organism>
<evidence type="ECO:0000313" key="15">
    <source>
        <dbReference type="Proteomes" id="UP001150569"/>
    </source>
</evidence>
<keyword evidence="11 12" id="KW-0670">Pyruvate</keyword>
<comment type="caution">
    <text evidence="14">The sequence shown here is derived from an EMBL/GenBank/DDBJ whole genome shotgun (WGS) entry which is preliminary data.</text>
</comment>
<keyword evidence="10 12" id="KW-1208">Phospholipid metabolism</keyword>
<evidence type="ECO:0000256" key="11">
    <source>
        <dbReference type="ARBA" id="ARBA00023317"/>
    </source>
</evidence>
<comment type="function">
    <text evidence="12">Catalyzes the formation of phosphatidylethanolamine (PtdEtn) from phosphatidylserine (PtdSer). Plays a central role in phospholipid metabolism and in the interorganelle trafficking of phosphatidylserine.</text>
</comment>
<dbReference type="GO" id="GO:0016540">
    <property type="term" value="P:protein autoprocessing"/>
    <property type="evidence" value="ECO:0007669"/>
    <property type="project" value="UniProtKB-UniRule"/>
</dbReference>
<feature type="active site" description="Schiff-base intermediate with substrate; via pyruvic acid; for decarboxylase activity" evidence="12">
    <location>
        <position position="458"/>
    </location>
</feature>
<comment type="similarity">
    <text evidence="12">Belongs to the phosphatidylserine decarboxylase family. PSD-B subfamily. Eukaryotic type I sub-subfamily.</text>
</comment>
<reference evidence="14" key="1">
    <citation type="submission" date="2022-07" db="EMBL/GenBank/DDBJ databases">
        <title>Phylogenomic reconstructions and comparative analyses of Kickxellomycotina fungi.</title>
        <authorList>
            <person name="Reynolds N.K."/>
            <person name="Stajich J.E."/>
            <person name="Barry K."/>
            <person name="Grigoriev I.V."/>
            <person name="Crous P."/>
            <person name="Smith M.E."/>
        </authorList>
    </citation>
    <scope>NUCLEOTIDE SEQUENCE</scope>
    <source>
        <strain evidence="14">RSA 861</strain>
    </source>
</reference>
<protein>
    <recommendedName>
        <fullName evidence="12">Phosphatidylserine decarboxylase proenzyme 1, mitochondrial</fullName>
        <ecNumber evidence="12">4.1.1.65</ecNumber>
    </recommendedName>
    <component>
        <recommendedName>
            <fullName evidence="12">Phosphatidylserine decarboxylase 1 beta chain</fullName>
        </recommendedName>
    </component>
    <component>
        <recommendedName>
            <fullName evidence="12">Phosphatidylserine decarboxylase 1 alpha chain</fullName>
        </recommendedName>
    </component>
</protein>